<evidence type="ECO:0000313" key="10">
    <source>
        <dbReference type="EMBL" id="KGL37996.1"/>
    </source>
</evidence>
<dbReference type="Proteomes" id="UP000539064">
    <property type="component" value="Unassembled WGS sequence"/>
</dbReference>
<dbReference type="EMBL" id="JAARVG010000002">
    <property type="protein sequence ID" value="MBC1792468.1"/>
    <property type="molecule type" value="Genomic_DNA"/>
</dbReference>
<dbReference type="RefSeq" id="WP_036088118.1">
    <property type="nucleotide sequence ID" value="NZ_CBCSHQ010000011.1"/>
</dbReference>
<evidence type="ECO:0000313" key="11">
    <source>
        <dbReference type="EMBL" id="MBC1318001.1"/>
    </source>
</evidence>
<evidence type="ECO:0000313" key="25">
    <source>
        <dbReference type="EMBL" id="MBC2309509.1"/>
    </source>
</evidence>
<dbReference type="EMBL" id="JAARXI010000005">
    <property type="protein sequence ID" value="MBC2116870.1"/>
    <property type="molecule type" value="Genomic_DNA"/>
</dbReference>
<keyword evidence="26" id="KW-1185">Reference proteome</keyword>
<gene>
    <name evidence="9" type="primary">ecfT</name>
    <name evidence="10" type="ORF">EP57_15685</name>
    <name evidence="12" type="ORF">HB759_10820</name>
    <name evidence="11" type="ORF">HB811_14545</name>
    <name evidence="13" type="ORF">HB836_05905</name>
    <name evidence="14" type="ORF">HB902_14455</name>
    <name evidence="16" type="ORF">HB904_16055</name>
    <name evidence="15" type="ORF">HB907_13960</name>
    <name evidence="17" type="ORF">HCA46_14115</name>
    <name evidence="18" type="ORF">HCA52_03475</name>
    <name evidence="19" type="ORF">HCB06_09625</name>
    <name evidence="22" type="ORF">HCB25_09670</name>
    <name evidence="20" type="ORF">HCB27_12970</name>
    <name evidence="21" type="ORF">HCB35_03590</name>
    <name evidence="23" type="ORF">HCB69_08665</name>
    <name evidence="24" type="ORF">HCC36_12110</name>
    <name evidence="25" type="ORF">HCJ81_01350</name>
</gene>
<evidence type="ECO:0000313" key="17">
    <source>
        <dbReference type="EMBL" id="MBC1779978.1"/>
    </source>
</evidence>
<dbReference type="eggNOG" id="COG0619">
    <property type="taxonomic scope" value="Bacteria"/>
</dbReference>
<dbReference type="Proteomes" id="UP000541735">
    <property type="component" value="Unassembled WGS sequence"/>
</dbReference>
<comment type="subcellular location">
    <subcellularLocation>
        <location evidence="1 9">Cell membrane</location>
        <topology evidence="1 9">Multi-pass membrane protein</topology>
    </subcellularLocation>
</comment>
<feature type="transmembrane region" description="Helical" evidence="9">
    <location>
        <begin position="107"/>
        <end position="129"/>
    </location>
</feature>
<evidence type="ECO:0000313" key="26">
    <source>
        <dbReference type="Proteomes" id="UP000029844"/>
    </source>
</evidence>
<evidence type="ECO:0000313" key="14">
    <source>
        <dbReference type="EMBL" id="MBC1563272.1"/>
    </source>
</evidence>
<evidence type="ECO:0000313" key="32">
    <source>
        <dbReference type="Proteomes" id="UP000543005"/>
    </source>
</evidence>
<comment type="similarity">
    <text evidence="2 9">Belongs to the energy-coupling factor EcfT family.</text>
</comment>
<keyword evidence="10" id="KW-0067">ATP-binding</keyword>
<dbReference type="Proteomes" id="UP000544413">
    <property type="component" value="Unassembled WGS sequence"/>
</dbReference>
<dbReference type="EMBL" id="JAARRW010000007">
    <property type="protein sequence ID" value="MBC1563272.1"/>
    <property type="molecule type" value="Genomic_DNA"/>
</dbReference>
<evidence type="ECO:0000313" key="31">
    <source>
        <dbReference type="Proteomes" id="UP000541955"/>
    </source>
</evidence>
<evidence type="ECO:0000313" key="39">
    <source>
        <dbReference type="Proteomes" id="UP000574104"/>
    </source>
</evidence>
<evidence type="ECO:0000313" key="27">
    <source>
        <dbReference type="Proteomes" id="UP000529446"/>
    </source>
</evidence>
<evidence type="ECO:0000313" key="21">
    <source>
        <dbReference type="EMBL" id="MBC2239552.1"/>
    </source>
</evidence>
<proteinExistence type="inferred from homology"/>
<evidence type="ECO:0000313" key="19">
    <source>
        <dbReference type="EMBL" id="MBC2116870.1"/>
    </source>
</evidence>
<evidence type="ECO:0000313" key="13">
    <source>
        <dbReference type="EMBL" id="MBC1401127.1"/>
    </source>
</evidence>
<dbReference type="EMBL" id="JAARPT010000003">
    <property type="protein sequence ID" value="MBC1401127.1"/>
    <property type="molecule type" value="Genomic_DNA"/>
</dbReference>
<evidence type="ECO:0000313" key="40">
    <source>
        <dbReference type="Proteomes" id="UP000585696"/>
    </source>
</evidence>
<protein>
    <recommendedName>
        <fullName evidence="3 9">Energy-coupling factor transporter transmembrane protein EcfT</fullName>
        <shortName evidence="9">ECF transporter T component EcfT</shortName>
    </recommendedName>
</protein>
<dbReference type="EMBL" id="JAARRU010000004">
    <property type="protein sequence ID" value="MBC1566515.1"/>
    <property type="molecule type" value="Genomic_DNA"/>
</dbReference>
<comment type="subunit">
    <text evidence="9">Forms a stable energy-coupling factor (ECF) transporter complex composed of 2 membrane-embedded substrate-binding proteins (S component), 2 ATP-binding proteins (A component) and 2 transmembrane proteins (T component).</text>
</comment>
<dbReference type="Proteomes" id="UP000553016">
    <property type="component" value="Unassembled WGS sequence"/>
</dbReference>
<dbReference type="InterPro" id="IPR024919">
    <property type="entry name" value="EcfT"/>
</dbReference>
<evidence type="ECO:0000313" key="12">
    <source>
        <dbReference type="EMBL" id="MBC1332425.1"/>
    </source>
</evidence>
<evidence type="ECO:0000313" key="38">
    <source>
        <dbReference type="Proteomes" id="UP000565628"/>
    </source>
</evidence>
<dbReference type="AlphaFoldDB" id="A0A099VZZ0"/>
<feature type="transmembrane region" description="Helical" evidence="9">
    <location>
        <begin position="45"/>
        <end position="66"/>
    </location>
</feature>
<dbReference type="EMBL" id="JAARZT010000023">
    <property type="protein sequence ID" value="MBC2293976.1"/>
    <property type="molecule type" value="Genomic_DNA"/>
</dbReference>
<evidence type="ECO:0000256" key="5">
    <source>
        <dbReference type="ARBA" id="ARBA00022475"/>
    </source>
</evidence>
<evidence type="ECO:0000313" key="18">
    <source>
        <dbReference type="EMBL" id="MBC1792468.1"/>
    </source>
</evidence>
<dbReference type="OrthoDB" id="8075495at2"/>
<dbReference type="EMBL" id="JAARZS010000019">
    <property type="protein sequence ID" value="MBC2284449.1"/>
    <property type="molecule type" value="Genomic_DNA"/>
</dbReference>
<keyword evidence="7 9" id="KW-1133">Transmembrane helix</keyword>
<dbReference type="GO" id="GO:0005524">
    <property type="term" value="F:ATP binding"/>
    <property type="evidence" value="ECO:0007669"/>
    <property type="project" value="UniProtKB-KW"/>
</dbReference>
<evidence type="ECO:0000256" key="1">
    <source>
        <dbReference type="ARBA" id="ARBA00004651"/>
    </source>
</evidence>
<dbReference type="Proteomes" id="UP000547643">
    <property type="component" value="Unassembled WGS sequence"/>
</dbReference>
<dbReference type="EMBL" id="JNFA01000030">
    <property type="protein sequence ID" value="KGL37996.1"/>
    <property type="molecule type" value="Genomic_DNA"/>
</dbReference>
<dbReference type="EMBL" id="JAARYY010000005">
    <property type="protein sequence ID" value="MBC2244331.1"/>
    <property type="molecule type" value="Genomic_DNA"/>
</dbReference>
<organism evidence="10 26">
    <name type="scientific">Listeria booriae</name>
    <dbReference type="NCBI Taxonomy" id="1552123"/>
    <lineage>
        <taxon>Bacteria</taxon>
        <taxon>Bacillati</taxon>
        <taxon>Bacillota</taxon>
        <taxon>Bacilli</taxon>
        <taxon>Bacillales</taxon>
        <taxon>Listeriaceae</taxon>
        <taxon>Listeria</taxon>
    </lineage>
</organism>
<dbReference type="Proteomes" id="UP000543005">
    <property type="component" value="Unassembled WGS sequence"/>
</dbReference>
<dbReference type="STRING" id="1552123.EP57_15685"/>
<dbReference type="Proteomes" id="UP000565628">
    <property type="component" value="Unassembled WGS sequence"/>
</dbReference>
<evidence type="ECO:0000313" key="37">
    <source>
        <dbReference type="Proteomes" id="UP000553016"/>
    </source>
</evidence>
<keyword evidence="4 9" id="KW-0813">Transport</keyword>
<dbReference type="EMBL" id="JAARYD010000006">
    <property type="protein sequence ID" value="MBC2177538.1"/>
    <property type="molecule type" value="Genomic_DNA"/>
</dbReference>
<dbReference type="PANTHER" id="PTHR33514">
    <property type="entry name" value="PROTEIN ABCI12, CHLOROPLASTIC"/>
    <property type="match status" value="1"/>
</dbReference>
<evidence type="ECO:0000256" key="4">
    <source>
        <dbReference type="ARBA" id="ARBA00022448"/>
    </source>
</evidence>
<name>A0A099VZZ0_9LIST</name>
<keyword evidence="10" id="KW-0547">Nucleotide-binding</keyword>
<comment type="function">
    <text evidence="9">Transmembrane (T) component of an energy-coupling factor (ECF) ABC-transporter complex. Unlike classic ABC transporters this ECF transporter provides the energy necessary to transport a number of different substrates.</text>
</comment>
<dbReference type="EMBL" id="JAAROV010000004">
    <property type="protein sequence ID" value="MBC1318001.1"/>
    <property type="molecule type" value="Genomic_DNA"/>
</dbReference>
<feature type="transmembrane region" description="Helical" evidence="9">
    <location>
        <begin position="20"/>
        <end position="39"/>
    </location>
</feature>
<keyword evidence="5 9" id="KW-1003">Cell membrane</keyword>
<dbReference type="Proteomes" id="UP000586951">
    <property type="component" value="Unassembled WGS sequence"/>
</dbReference>
<evidence type="ECO:0000313" key="34">
    <source>
        <dbReference type="Proteomes" id="UP000544413"/>
    </source>
</evidence>
<evidence type="ECO:0000313" key="30">
    <source>
        <dbReference type="Proteomes" id="UP000541735"/>
    </source>
</evidence>
<evidence type="ECO:0000256" key="9">
    <source>
        <dbReference type="HAMAP-Rule" id="MF_01461"/>
    </source>
</evidence>
<evidence type="ECO:0000313" key="16">
    <source>
        <dbReference type="EMBL" id="MBC1617713.1"/>
    </source>
</evidence>
<evidence type="ECO:0000313" key="29">
    <source>
        <dbReference type="Proteomes" id="UP000539064"/>
    </source>
</evidence>
<evidence type="ECO:0000256" key="7">
    <source>
        <dbReference type="ARBA" id="ARBA00022989"/>
    </source>
</evidence>
<evidence type="ECO:0000256" key="6">
    <source>
        <dbReference type="ARBA" id="ARBA00022692"/>
    </source>
</evidence>
<dbReference type="CDD" id="cd16914">
    <property type="entry name" value="EcfT"/>
    <property type="match status" value="1"/>
</dbReference>
<accession>A0A099VZZ0</accession>
<dbReference type="Proteomes" id="UP000585696">
    <property type="component" value="Unassembled WGS sequence"/>
</dbReference>
<evidence type="ECO:0000313" key="15">
    <source>
        <dbReference type="EMBL" id="MBC1566515.1"/>
    </source>
</evidence>
<dbReference type="EMBL" id="JAARUV010000005">
    <property type="protein sequence ID" value="MBC1779978.1"/>
    <property type="molecule type" value="Genomic_DNA"/>
</dbReference>
<dbReference type="Proteomes" id="UP000541955">
    <property type="component" value="Unassembled WGS sequence"/>
</dbReference>
<dbReference type="Proteomes" id="UP000543379">
    <property type="component" value="Unassembled WGS sequence"/>
</dbReference>
<dbReference type="Proteomes" id="UP000529446">
    <property type="component" value="Unassembled WGS sequence"/>
</dbReference>
<dbReference type="EMBL" id="JAAROL010000004">
    <property type="protein sequence ID" value="MBC1332425.1"/>
    <property type="molecule type" value="Genomic_DNA"/>
</dbReference>
<evidence type="ECO:0000256" key="8">
    <source>
        <dbReference type="ARBA" id="ARBA00023136"/>
    </source>
</evidence>
<feature type="transmembrane region" description="Helical" evidence="9">
    <location>
        <begin position="73"/>
        <end position="95"/>
    </location>
</feature>
<dbReference type="EMBL" id="JAARZA010000001">
    <property type="protein sequence ID" value="MBC2239552.1"/>
    <property type="molecule type" value="Genomic_DNA"/>
</dbReference>
<comment type="caution">
    <text evidence="10">The sequence shown here is derived from an EMBL/GenBank/DDBJ whole genome shotgun (WGS) entry which is preliminary data.</text>
</comment>
<evidence type="ECO:0000313" key="23">
    <source>
        <dbReference type="EMBL" id="MBC2284449.1"/>
    </source>
</evidence>
<evidence type="ECO:0000313" key="22">
    <source>
        <dbReference type="EMBL" id="MBC2244331.1"/>
    </source>
</evidence>
<evidence type="ECO:0000313" key="33">
    <source>
        <dbReference type="Proteomes" id="UP000543379"/>
    </source>
</evidence>
<sequence length="266" mass="30179">MIDKLIFGRFMPGESLIHHLDARTKLIAGFYFIGILFLANNWQTYALLTLFTFAVIALTGISYRFFIKGVKPLIWLILFTVVLQMLFTSGGTIFFSWGPFAISSFGLINGVYVFIRFVLIIFISTVITLTTTPMDLTDAIAYILRPFKVLKMPVQDIALMISVALRFIPTLMEETDKIMKAQRARGVEFGEGNLFEQMKVVVPIFIPLFVSSFNRAEDLADAMEARGYQGDQKRTRFRILHWHWCDLVAGLVLVALTVGLVTLRIS</sequence>
<dbReference type="GO" id="GO:0005886">
    <property type="term" value="C:plasma membrane"/>
    <property type="evidence" value="ECO:0007669"/>
    <property type="project" value="UniProtKB-SubCell"/>
</dbReference>
<dbReference type="Proteomes" id="UP000574104">
    <property type="component" value="Unassembled WGS sequence"/>
</dbReference>
<dbReference type="PANTHER" id="PTHR33514:SF13">
    <property type="entry name" value="PROTEIN ABCI12, CHLOROPLASTIC"/>
    <property type="match status" value="1"/>
</dbReference>
<evidence type="ECO:0000313" key="35">
    <source>
        <dbReference type="Proteomes" id="UP000547643"/>
    </source>
</evidence>
<dbReference type="GO" id="GO:0022857">
    <property type="term" value="F:transmembrane transporter activity"/>
    <property type="evidence" value="ECO:0007669"/>
    <property type="project" value="UniProtKB-UniRule"/>
</dbReference>
<reference evidence="27 28" key="2">
    <citation type="submission" date="2020-03" db="EMBL/GenBank/DDBJ databases">
        <title>Soil Listeria distribution.</title>
        <authorList>
            <person name="Liao J."/>
            <person name="Wiedmann M."/>
        </authorList>
    </citation>
    <scope>NUCLEOTIDE SEQUENCE [LARGE SCALE GENOMIC DNA]</scope>
    <source>
        <strain evidence="25 38">FSL L7-0039</strain>
        <strain evidence="24 32">FSL L7-0051</strain>
        <strain evidence="23 40">FSL L7-0054</strain>
        <strain evidence="21 37">FSL L7-0149</strain>
        <strain evidence="22 36">FSL L7-0153</strain>
        <strain evidence="20 30">FSL L7-0259</strain>
        <strain evidence="19 27">FSL L7-0360</strain>
        <strain evidence="18 29">FSL L7-0978</strain>
        <strain evidence="17 35">FSL L7-1017</strain>
        <strain evidence="16 39">FSL L7-1299</strain>
        <strain evidence="14 31">FSL L7-1387</strain>
        <strain evidence="15 41">FSL L7-1427</strain>
        <strain evidence="13 34">FSL L7-1658</strain>
        <strain evidence="11 33">FSL L7-1816</strain>
        <strain evidence="12 28">FSL L7-1833</strain>
    </source>
</reference>
<reference evidence="10 26" key="1">
    <citation type="submission" date="2014-05" db="EMBL/GenBank/DDBJ databases">
        <title>Novel Listeriaceae from food processing environments.</title>
        <authorList>
            <person name="den Bakker H.C."/>
        </authorList>
    </citation>
    <scope>NUCLEOTIDE SEQUENCE [LARGE SCALE GENOMIC DNA]</scope>
    <source>
        <strain evidence="10 26">FSL A5-0281</strain>
    </source>
</reference>
<dbReference type="GeneID" id="58718772"/>
<keyword evidence="8 9" id="KW-0472">Membrane</keyword>
<evidence type="ECO:0000313" key="24">
    <source>
        <dbReference type="EMBL" id="MBC2293976.1"/>
    </source>
</evidence>
<dbReference type="HAMAP" id="MF_01461">
    <property type="entry name" value="EcfT"/>
    <property type="match status" value="1"/>
</dbReference>
<evidence type="ECO:0000256" key="3">
    <source>
        <dbReference type="ARBA" id="ARBA00014042"/>
    </source>
</evidence>
<dbReference type="InterPro" id="IPR003339">
    <property type="entry name" value="ABC/ECF_trnsptr_transmembrane"/>
</dbReference>
<dbReference type="Pfam" id="PF02361">
    <property type="entry name" value="CbiQ"/>
    <property type="match status" value="1"/>
</dbReference>
<keyword evidence="6 9" id="KW-0812">Transmembrane</keyword>
<feature type="transmembrane region" description="Helical" evidence="9">
    <location>
        <begin position="244"/>
        <end position="265"/>
    </location>
</feature>
<evidence type="ECO:0000313" key="41">
    <source>
        <dbReference type="Proteomes" id="UP000586951"/>
    </source>
</evidence>
<evidence type="ECO:0000313" key="20">
    <source>
        <dbReference type="EMBL" id="MBC2177538.1"/>
    </source>
</evidence>
<dbReference type="EMBL" id="JAASWV010000002">
    <property type="protein sequence ID" value="MBC2309509.1"/>
    <property type="molecule type" value="Genomic_DNA"/>
</dbReference>
<dbReference type="Proteomes" id="UP000029844">
    <property type="component" value="Unassembled WGS sequence"/>
</dbReference>
<evidence type="ECO:0000313" key="36">
    <source>
        <dbReference type="Proteomes" id="UP000550367"/>
    </source>
</evidence>
<evidence type="ECO:0000256" key="2">
    <source>
        <dbReference type="ARBA" id="ARBA00005660"/>
    </source>
</evidence>
<dbReference type="EMBL" id="JAARSH010000013">
    <property type="protein sequence ID" value="MBC1617713.1"/>
    <property type="molecule type" value="Genomic_DNA"/>
</dbReference>
<dbReference type="Proteomes" id="UP000532866">
    <property type="component" value="Unassembled WGS sequence"/>
</dbReference>
<evidence type="ECO:0000313" key="28">
    <source>
        <dbReference type="Proteomes" id="UP000532866"/>
    </source>
</evidence>
<dbReference type="Proteomes" id="UP000550367">
    <property type="component" value="Unassembled WGS sequence"/>
</dbReference>